<feature type="domain" description="UDP-N-acetylglucosamine 2-epimerase" evidence="7">
    <location>
        <begin position="25"/>
        <end position="372"/>
    </location>
</feature>
<evidence type="ECO:0000313" key="8">
    <source>
        <dbReference type="EMBL" id="QOS15665.1"/>
    </source>
</evidence>
<evidence type="ECO:0000256" key="5">
    <source>
        <dbReference type="ARBA" id="ARBA00074883"/>
    </source>
</evidence>
<proteinExistence type="inferred from homology"/>
<protein>
    <recommendedName>
        <fullName evidence="5">UDP-N-acetylglucosamine 2-epimerase</fullName>
        <ecNumber evidence="4">5.1.3.14</ecNumber>
    </recommendedName>
</protein>
<organism evidence="8">
    <name type="scientific">Vibrio parahaemolyticus</name>
    <dbReference type="NCBI Taxonomy" id="670"/>
    <lineage>
        <taxon>Bacteria</taxon>
        <taxon>Pseudomonadati</taxon>
        <taxon>Pseudomonadota</taxon>
        <taxon>Gammaproteobacteria</taxon>
        <taxon>Vibrionales</taxon>
        <taxon>Vibrionaceae</taxon>
        <taxon>Vibrio</taxon>
    </lineage>
</organism>
<evidence type="ECO:0000256" key="6">
    <source>
        <dbReference type="RuleBase" id="RU003513"/>
    </source>
</evidence>
<dbReference type="EC" id="5.1.3.14" evidence="4"/>
<dbReference type="InterPro" id="IPR003331">
    <property type="entry name" value="UDP_GlcNAc_Epimerase_2_dom"/>
</dbReference>
<dbReference type="FunFam" id="3.40.50.2000:FF:000043">
    <property type="entry name" value="UDP-N-acetylglucosamine 2-epimerase"/>
    <property type="match status" value="1"/>
</dbReference>
<comment type="similarity">
    <text evidence="3 6">Belongs to the UDP-N-acetylglucosamine 2-epimerase family.</text>
</comment>
<comment type="catalytic activity">
    <reaction evidence="2">
        <text>UDP-N-acetyl-alpha-D-glucosamine = UDP-N-acetyl-alpha-D-mannosamine</text>
        <dbReference type="Rhea" id="RHEA:17213"/>
        <dbReference type="ChEBI" id="CHEBI:57705"/>
        <dbReference type="ChEBI" id="CHEBI:68623"/>
        <dbReference type="EC" id="5.1.3.14"/>
    </reaction>
</comment>
<name>A0A7M1VNV6_VIBPH</name>
<dbReference type="NCBIfam" id="TIGR00236">
    <property type="entry name" value="wecB"/>
    <property type="match status" value="1"/>
</dbReference>
<sequence length="374" mass="41730">MLKKKVLTVFGTRPEAIKMAPLVHALNSDSRFEAKCCVTAQHREMLDQVLELFDIKPDYDLNLMRVGQTLNDVSASILLELKPVLQDFKPDVVLVHGDTATTFSASLAAYYEQIEVGHVEAGLRTGNIYSPWPEEANRRLTGVLTKYHFAPTETSKNNLLKENVSSDDIHVTGNTVIDALLMVKNKIDKDESLNKSLASKFPFLDSEKKLILVTGHRRESFGGGFERICEALAITAREHPDAQIVYPVHLNPNVREPVNRILKGVDNIHLIEPQQYLPFVYLMNRAYIILTDSGGIQEEAPSLGKPVLVMRDTTERPEAVAAGTVKLVGTDINKITSELDALIKDDEQYKKMSIAHNPYGDGKACLRILDELNN</sequence>
<keyword evidence="1 6" id="KW-0413">Isomerase</keyword>
<dbReference type="CDD" id="cd03786">
    <property type="entry name" value="GTB_UDP-GlcNAc_2-Epimerase"/>
    <property type="match status" value="1"/>
</dbReference>
<evidence type="ECO:0000256" key="4">
    <source>
        <dbReference type="ARBA" id="ARBA00038858"/>
    </source>
</evidence>
<dbReference type="PANTHER" id="PTHR43174">
    <property type="entry name" value="UDP-N-ACETYLGLUCOSAMINE 2-EPIMERASE"/>
    <property type="match status" value="1"/>
</dbReference>
<dbReference type="InterPro" id="IPR029767">
    <property type="entry name" value="WecB-like"/>
</dbReference>
<accession>A0A7M1VNV6</accession>
<gene>
    <name evidence="8" type="primary">wecB</name>
    <name evidence="8" type="ORF">VP13_00009</name>
</gene>
<evidence type="ECO:0000256" key="3">
    <source>
        <dbReference type="ARBA" id="ARBA00038209"/>
    </source>
</evidence>
<dbReference type="PANTHER" id="PTHR43174:SF2">
    <property type="entry name" value="UDP-N-ACETYLGLUCOSAMINE 2-EPIMERASE"/>
    <property type="match status" value="1"/>
</dbReference>
<dbReference type="RefSeq" id="WP_140200921.1">
    <property type="nucleotide sequence ID" value="NZ_NNMZ01000017.1"/>
</dbReference>
<evidence type="ECO:0000259" key="7">
    <source>
        <dbReference type="Pfam" id="PF02350"/>
    </source>
</evidence>
<evidence type="ECO:0000256" key="1">
    <source>
        <dbReference type="ARBA" id="ARBA00023235"/>
    </source>
</evidence>
<dbReference type="Gene3D" id="3.40.50.2000">
    <property type="entry name" value="Glycogen Phosphorylase B"/>
    <property type="match status" value="2"/>
</dbReference>
<evidence type="ECO:0000256" key="2">
    <source>
        <dbReference type="ARBA" id="ARBA00036080"/>
    </source>
</evidence>
<dbReference type="EMBL" id="MT898030">
    <property type="protein sequence ID" value="QOS15665.1"/>
    <property type="molecule type" value="Genomic_DNA"/>
</dbReference>
<reference evidence="8" key="1">
    <citation type="submission" date="2020-08" db="EMBL/GenBank/DDBJ databases">
        <title>Genetic structure, function and evolution of capsule biosynthesis loci in Vibrio parahaemolyticus.</title>
        <authorList>
            <person name="Li L."/>
            <person name="Bian S."/>
        </authorList>
    </citation>
    <scope>NUCLEOTIDE SEQUENCE</scope>
    <source>
        <strain evidence="8">VP13</strain>
    </source>
</reference>
<dbReference type="SUPFAM" id="SSF53756">
    <property type="entry name" value="UDP-Glycosyltransferase/glycogen phosphorylase"/>
    <property type="match status" value="1"/>
</dbReference>
<dbReference type="GO" id="GO:0008761">
    <property type="term" value="F:UDP-N-acetylglucosamine 2-epimerase activity"/>
    <property type="evidence" value="ECO:0007669"/>
    <property type="project" value="UniProtKB-EC"/>
</dbReference>
<dbReference type="AlphaFoldDB" id="A0A7M1VNV6"/>
<dbReference type="Pfam" id="PF02350">
    <property type="entry name" value="Epimerase_2"/>
    <property type="match status" value="1"/>
</dbReference>